<feature type="compositionally biased region" description="Pro residues" evidence="1">
    <location>
        <begin position="41"/>
        <end position="58"/>
    </location>
</feature>
<gene>
    <name evidence="2" type="ORF">OBRU01_20539</name>
</gene>
<feature type="compositionally biased region" description="Low complexity" evidence="1">
    <location>
        <begin position="14"/>
        <end position="33"/>
    </location>
</feature>
<dbReference type="EMBL" id="JTDY01005246">
    <property type="protein sequence ID" value="KOB67203.1"/>
    <property type="molecule type" value="Genomic_DNA"/>
</dbReference>
<feature type="compositionally biased region" description="Basic and acidic residues" evidence="1">
    <location>
        <begin position="445"/>
        <end position="457"/>
    </location>
</feature>
<protein>
    <submittedName>
        <fullName evidence="2">Putative neuroproteinsis</fullName>
    </submittedName>
</protein>
<evidence type="ECO:0000313" key="2">
    <source>
        <dbReference type="EMBL" id="KOB67203.1"/>
    </source>
</evidence>
<proteinExistence type="predicted"/>
<feature type="compositionally biased region" description="Low complexity" evidence="1">
    <location>
        <begin position="161"/>
        <end position="184"/>
    </location>
</feature>
<dbReference type="PANTHER" id="PTHR46582:SF1">
    <property type="entry name" value="ZINC FINGER CCCH DOMAIN-CONTAINING PROTEIN 18"/>
    <property type="match status" value="1"/>
</dbReference>
<feature type="compositionally biased region" description="Basic and acidic residues" evidence="1">
    <location>
        <begin position="224"/>
        <end position="235"/>
    </location>
</feature>
<feature type="compositionally biased region" description="Low complexity" evidence="1">
    <location>
        <begin position="261"/>
        <end position="270"/>
    </location>
</feature>
<feature type="compositionally biased region" description="Polar residues" evidence="1">
    <location>
        <begin position="87"/>
        <end position="100"/>
    </location>
</feature>
<reference evidence="2 3" key="1">
    <citation type="journal article" date="2015" name="Genome Biol. Evol.">
        <title>The genome of winter moth (Operophtera brumata) provides a genomic perspective on sexual dimorphism and phenology.</title>
        <authorList>
            <person name="Derks M.F."/>
            <person name="Smit S."/>
            <person name="Salis L."/>
            <person name="Schijlen E."/>
            <person name="Bossers A."/>
            <person name="Mateman C."/>
            <person name="Pijl A.S."/>
            <person name="de Ridder D."/>
            <person name="Groenen M.A."/>
            <person name="Visser M.E."/>
            <person name="Megens H.J."/>
        </authorList>
    </citation>
    <scope>NUCLEOTIDE SEQUENCE [LARGE SCALE GENOMIC DNA]</scope>
    <source>
        <strain evidence="2">WM2013NL</strain>
        <tissue evidence="2">Head and thorax</tissue>
    </source>
</reference>
<accession>A0A0L7KVF8</accession>
<comment type="caution">
    <text evidence="2">The sequence shown here is derived from an EMBL/GenBank/DDBJ whole genome shotgun (WGS) entry which is preliminary data.</text>
</comment>
<evidence type="ECO:0000256" key="1">
    <source>
        <dbReference type="SAM" id="MobiDB-lite"/>
    </source>
</evidence>
<dbReference type="GO" id="GO:0071011">
    <property type="term" value="C:precatalytic spliceosome"/>
    <property type="evidence" value="ECO:0007669"/>
    <property type="project" value="TreeGrafter"/>
</dbReference>
<feature type="compositionally biased region" description="Polar residues" evidence="1">
    <location>
        <begin position="349"/>
        <end position="358"/>
    </location>
</feature>
<feature type="region of interest" description="Disordered" evidence="1">
    <location>
        <begin position="1"/>
        <end position="458"/>
    </location>
</feature>
<organism evidence="2 3">
    <name type="scientific">Operophtera brumata</name>
    <name type="common">Winter moth</name>
    <name type="synonym">Phalaena brumata</name>
    <dbReference type="NCBI Taxonomy" id="104452"/>
    <lineage>
        <taxon>Eukaryota</taxon>
        <taxon>Metazoa</taxon>
        <taxon>Ecdysozoa</taxon>
        <taxon>Arthropoda</taxon>
        <taxon>Hexapoda</taxon>
        <taxon>Insecta</taxon>
        <taxon>Pterygota</taxon>
        <taxon>Neoptera</taxon>
        <taxon>Endopterygota</taxon>
        <taxon>Lepidoptera</taxon>
        <taxon>Glossata</taxon>
        <taxon>Ditrysia</taxon>
        <taxon>Geometroidea</taxon>
        <taxon>Geometridae</taxon>
        <taxon>Larentiinae</taxon>
        <taxon>Operophtera</taxon>
    </lineage>
</organism>
<dbReference type="STRING" id="104452.A0A0L7KVF8"/>
<dbReference type="PANTHER" id="PTHR46582">
    <property type="entry name" value="ZINC FINGER CCCH DOMAIN-CONTAINING PROTEIN 18"/>
    <property type="match status" value="1"/>
</dbReference>
<dbReference type="GO" id="GO:0003723">
    <property type="term" value="F:RNA binding"/>
    <property type="evidence" value="ECO:0007669"/>
    <property type="project" value="TreeGrafter"/>
</dbReference>
<dbReference type="Proteomes" id="UP000037510">
    <property type="component" value="Unassembled WGS sequence"/>
</dbReference>
<feature type="compositionally biased region" description="Basic and acidic residues" evidence="1">
    <location>
        <begin position="417"/>
        <end position="428"/>
    </location>
</feature>
<name>A0A0L7KVF8_OPEBR</name>
<feature type="compositionally biased region" description="Basic and acidic residues" evidence="1">
    <location>
        <begin position="76"/>
        <end position="86"/>
    </location>
</feature>
<feature type="compositionally biased region" description="Acidic residues" evidence="1">
    <location>
        <begin position="389"/>
        <end position="404"/>
    </location>
</feature>
<feature type="compositionally biased region" description="Low complexity" evidence="1">
    <location>
        <begin position="205"/>
        <end position="223"/>
    </location>
</feature>
<feature type="compositionally biased region" description="Acidic residues" evidence="1">
    <location>
        <begin position="322"/>
        <end position="336"/>
    </location>
</feature>
<evidence type="ECO:0000313" key="3">
    <source>
        <dbReference type="Proteomes" id="UP000037510"/>
    </source>
</evidence>
<dbReference type="InterPro" id="IPR052647">
    <property type="entry name" value="Zinc_finger_CCCH-type"/>
</dbReference>
<keyword evidence="3" id="KW-1185">Reference proteome</keyword>
<sequence length="525" mass="56437">MDSEDSQDVGDAHSSSSSSSSSSRSRRSSSPASERSKKGPKSPPLSPQSPRPRGPRSPSPESRSQSPPAPISKPPRTPDHLSDAHSDINSPETSMPATSNEPKSPDGPKSPSDEGNLSPEQSEEFASAPPFAREGPKTPMSCVLCPASPKSPSGSPELRSRPGSPKSRSRPGSPKSRSRPASPDSRSKPGSPDSEPPSNKVGHQSRSVSRSPGRNSSPSPGRSPSDKRGDWSPKDKWRRHTKGAQKMVDVPLRGRERSRSESSQSSRSSSYNKRGNKDTAAQDISEGEMESDQEDSKPRSSRTKAASKQDAKELNISHEDLSDVSDLDSVGQEDTEKESKPKSPPTSPVNKQPTNVNGVGQDLSPKSDNGKADTPKLGKLPQEKTSNTEDGEEQLDFEAEEGECVEPKPVEQSNGDGDDKPEQEEVKPGRRSRGSSLEEGEVSDEAERRPEESEPRPVCRFFSRGACTFLHPGVTDKGNYNMFDVVRGVPSSGAYPAAPPRDVAPPESAWERGLRTAKEVSIFDL</sequence>
<feature type="compositionally biased region" description="Basic and acidic residues" evidence="1">
    <location>
        <begin position="307"/>
        <end position="321"/>
    </location>
</feature>
<dbReference type="AlphaFoldDB" id="A0A0L7KVF8"/>